<dbReference type="RefSeq" id="WP_053489427.1">
    <property type="nucleotide sequence ID" value="NZ_LIUT01000001.1"/>
</dbReference>
<evidence type="ECO:0000313" key="3">
    <source>
        <dbReference type="Proteomes" id="UP000036932"/>
    </source>
</evidence>
<dbReference type="PATRIC" id="fig|1705565.3.peg.2423"/>
<sequence>MKLKKVAILLMTVVMLLMTSAVASASVPLNRTDTVTGQGTLIITGSAYFSGSPAAGVIFANVYQVTGGTEVLVESSRSNIFSNPNVVSYTINFNTNFSQGTYIIRYSHSGSLADLTTYARFL</sequence>
<evidence type="ECO:0000256" key="1">
    <source>
        <dbReference type="SAM" id="SignalP"/>
    </source>
</evidence>
<evidence type="ECO:0008006" key="4">
    <source>
        <dbReference type="Google" id="ProtNLM"/>
    </source>
</evidence>
<feature type="chain" id="PRO_5005620509" description="IPT/TIG domain-containing protein" evidence="1">
    <location>
        <begin position="26"/>
        <end position="122"/>
    </location>
</feature>
<dbReference type="Proteomes" id="UP000036932">
    <property type="component" value="Unassembled WGS sequence"/>
</dbReference>
<evidence type="ECO:0000313" key="2">
    <source>
        <dbReference type="EMBL" id="KOR88165.1"/>
    </source>
</evidence>
<reference evidence="3" key="1">
    <citation type="submission" date="2015-08" db="EMBL/GenBank/DDBJ databases">
        <title>Genome sequencing project for genomic taxonomy and phylogenomics of Bacillus-like bacteria.</title>
        <authorList>
            <person name="Liu B."/>
            <person name="Wang J."/>
            <person name="Zhu Y."/>
            <person name="Liu G."/>
            <person name="Chen Q."/>
            <person name="Chen Z."/>
            <person name="Lan J."/>
            <person name="Che J."/>
            <person name="Ge C."/>
            <person name="Shi H."/>
            <person name="Pan Z."/>
            <person name="Liu X."/>
        </authorList>
    </citation>
    <scope>NUCLEOTIDE SEQUENCE [LARGE SCALE GENOMIC DNA]</scope>
    <source>
        <strain evidence="3">FJAT-22460</strain>
    </source>
</reference>
<keyword evidence="1" id="KW-0732">Signal</keyword>
<comment type="caution">
    <text evidence="2">The sequence shown here is derived from an EMBL/GenBank/DDBJ whole genome shotgun (WGS) entry which is preliminary data.</text>
</comment>
<feature type="signal peptide" evidence="1">
    <location>
        <begin position="1"/>
        <end position="25"/>
    </location>
</feature>
<keyword evidence="3" id="KW-1185">Reference proteome</keyword>
<proteinExistence type="predicted"/>
<dbReference type="AlphaFoldDB" id="A0A0M1P1K2"/>
<dbReference type="OrthoDB" id="2613440at2"/>
<gene>
    <name evidence="2" type="ORF">AM231_02730</name>
</gene>
<name>A0A0M1P1K2_9BACL</name>
<protein>
    <recommendedName>
        <fullName evidence="4">IPT/TIG domain-containing protein</fullName>
    </recommendedName>
</protein>
<dbReference type="EMBL" id="LIUT01000001">
    <property type="protein sequence ID" value="KOR88165.1"/>
    <property type="molecule type" value="Genomic_DNA"/>
</dbReference>
<organism evidence="2 3">
    <name type="scientific">Paenibacillus solani</name>
    <dbReference type="NCBI Taxonomy" id="1705565"/>
    <lineage>
        <taxon>Bacteria</taxon>
        <taxon>Bacillati</taxon>
        <taxon>Bacillota</taxon>
        <taxon>Bacilli</taxon>
        <taxon>Bacillales</taxon>
        <taxon>Paenibacillaceae</taxon>
        <taxon>Paenibacillus</taxon>
    </lineage>
</organism>
<accession>A0A0M1P1K2</accession>